<keyword evidence="1" id="KW-0540">Nuclease</keyword>
<dbReference type="Pfam" id="PF09929">
    <property type="entry name" value="DUF2161"/>
    <property type="match status" value="1"/>
</dbReference>
<dbReference type="PATRIC" id="fig|35623.3.peg.65"/>
<dbReference type="EMBL" id="LK028559">
    <property type="protein sequence ID" value="CDR30139.1"/>
    <property type="molecule type" value="Genomic_DNA"/>
</dbReference>
<gene>
    <name evidence="1" type="ORF">Aocu_00660</name>
</gene>
<sequence length="226" mass="26507">MKETDLFIPCKNLLESMGFKVKGEINHLDLLAIKDDYLVAVELKTSISLKLIYQALERQKLVHKVYVALPFKKLNLRSSSVKSFMMLLKRLDIGLIRVTSYDATVLVESEGFDLNQSIKRNKPKREKLLKEFSLRKDDTTLGGTKEKRMTHYREKVIQIAKYLYEFGEKSPREIIMYTGIKDAPLILRKNYYLWFINVRRGVYAISLIGIKEIEPYMKKEIVYEDL</sequence>
<dbReference type="OrthoDB" id="9795163at2"/>
<protein>
    <submittedName>
        <fullName evidence="1">Restriction endonuclease type II-like protein, DUF2161</fullName>
    </submittedName>
</protein>
<dbReference type="InterPro" id="IPR018679">
    <property type="entry name" value="DUF2161"/>
</dbReference>
<keyword evidence="1" id="KW-0378">Hydrolase</keyword>
<dbReference type="SUPFAM" id="SSF52980">
    <property type="entry name" value="Restriction endonuclease-like"/>
    <property type="match status" value="1"/>
</dbReference>
<dbReference type="Proteomes" id="UP000032434">
    <property type="component" value="Chromosome 1"/>
</dbReference>
<name>A0A061A9R4_9MOLU</name>
<reference evidence="2" key="1">
    <citation type="submission" date="2014-05" db="EMBL/GenBank/DDBJ databases">
        <authorList>
            <person name="Kube M."/>
        </authorList>
    </citation>
    <scope>NUCLEOTIDE SEQUENCE [LARGE SCALE GENOMIC DNA]</scope>
</reference>
<dbReference type="GO" id="GO:0004519">
    <property type="term" value="F:endonuclease activity"/>
    <property type="evidence" value="ECO:0007669"/>
    <property type="project" value="UniProtKB-KW"/>
</dbReference>
<dbReference type="HOGENOM" id="CLU_075295_0_0_14"/>
<accession>A0A061A9R4</accession>
<dbReference type="InterPro" id="IPR011335">
    <property type="entry name" value="Restrct_endonuc-II-like"/>
</dbReference>
<keyword evidence="1" id="KW-0255">Endonuclease</keyword>
<organism evidence="1 2">
    <name type="scientific">Acholeplasma oculi</name>
    <dbReference type="NCBI Taxonomy" id="35623"/>
    <lineage>
        <taxon>Bacteria</taxon>
        <taxon>Bacillati</taxon>
        <taxon>Mycoplasmatota</taxon>
        <taxon>Mollicutes</taxon>
        <taxon>Acholeplasmatales</taxon>
        <taxon>Acholeplasmataceae</taxon>
        <taxon>Acholeplasma</taxon>
    </lineage>
</organism>
<evidence type="ECO:0000313" key="1">
    <source>
        <dbReference type="EMBL" id="CDR30139.1"/>
    </source>
</evidence>
<dbReference type="InParanoid" id="A0A061A9R4"/>
<dbReference type="RefSeq" id="WP_045748737.1">
    <property type="nucleotide sequence ID" value="NZ_FUZK01000002.1"/>
</dbReference>
<keyword evidence="2" id="KW-1185">Reference proteome</keyword>
<proteinExistence type="predicted"/>
<dbReference type="KEGG" id="aoc:Aocu_00660"/>
<dbReference type="STRING" id="35623.Aocu_00660"/>
<dbReference type="AlphaFoldDB" id="A0A061A9R4"/>
<evidence type="ECO:0000313" key="2">
    <source>
        <dbReference type="Proteomes" id="UP000032434"/>
    </source>
</evidence>